<proteinExistence type="predicted"/>
<protein>
    <submittedName>
        <fullName evidence="1">Uncharacterized protein</fullName>
    </submittedName>
</protein>
<name>A0A366H5L6_9BACT</name>
<dbReference type="RefSeq" id="WP_113961709.1">
    <property type="nucleotide sequence ID" value="NZ_QNRR01000015.1"/>
</dbReference>
<dbReference type="Proteomes" id="UP000253426">
    <property type="component" value="Unassembled WGS sequence"/>
</dbReference>
<dbReference type="EMBL" id="QNRR01000015">
    <property type="protein sequence ID" value="RBP36932.1"/>
    <property type="molecule type" value="Genomic_DNA"/>
</dbReference>
<evidence type="ECO:0000313" key="2">
    <source>
        <dbReference type="Proteomes" id="UP000253426"/>
    </source>
</evidence>
<gene>
    <name evidence="1" type="ORF">DES53_11573</name>
</gene>
<keyword evidence="2" id="KW-1185">Reference proteome</keyword>
<evidence type="ECO:0000313" key="1">
    <source>
        <dbReference type="EMBL" id="RBP36932.1"/>
    </source>
</evidence>
<accession>A0A366H5L6</accession>
<organism evidence="1 2">
    <name type="scientific">Roseimicrobium gellanilyticum</name>
    <dbReference type="NCBI Taxonomy" id="748857"/>
    <lineage>
        <taxon>Bacteria</taxon>
        <taxon>Pseudomonadati</taxon>
        <taxon>Verrucomicrobiota</taxon>
        <taxon>Verrucomicrobiia</taxon>
        <taxon>Verrucomicrobiales</taxon>
        <taxon>Verrucomicrobiaceae</taxon>
        <taxon>Roseimicrobium</taxon>
    </lineage>
</organism>
<dbReference type="AlphaFoldDB" id="A0A366H5L6"/>
<sequence length="218" mass="24401">MSRRAKLILSCFLVVVAGFLGGYVVLTWSVRGEGLHFRYTGTRLLPTIEKGVAGDIPDSLVAIDFEVENPHAISMHFWEAHLLAGKTPMAGWSDSAMLLFVMESPAYLGQIHPQVSDTKPQPVLAFFELPPVPAHGALRYSAVMTRDAAVAFNPAKAHILYRWRTSTQHRVDRWLFRCRALLPEKYRNHLKPLGYKTDITPIYINPFESVPTTATSSP</sequence>
<reference evidence="1 2" key="1">
    <citation type="submission" date="2018-06" db="EMBL/GenBank/DDBJ databases">
        <title>Genomic Encyclopedia of Type Strains, Phase IV (KMG-IV): sequencing the most valuable type-strain genomes for metagenomic binning, comparative biology and taxonomic classification.</title>
        <authorList>
            <person name="Goeker M."/>
        </authorList>
    </citation>
    <scope>NUCLEOTIDE SEQUENCE [LARGE SCALE GENOMIC DNA]</scope>
    <source>
        <strain evidence="1 2">DSM 25532</strain>
    </source>
</reference>
<comment type="caution">
    <text evidence="1">The sequence shown here is derived from an EMBL/GenBank/DDBJ whole genome shotgun (WGS) entry which is preliminary data.</text>
</comment>